<protein>
    <submittedName>
        <fullName evidence="2">Uncharacterized protein</fullName>
    </submittedName>
</protein>
<reference evidence="3" key="1">
    <citation type="submission" date="2019-02" db="EMBL/GenBank/DDBJ databases">
        <title>FDA dAtabase for Regulatory Grade micrObial Sequences (FDA-ARGOS): Supporting development and validation of Infectious Disease Dx tests.</title>
        <authorList>
            <person name="Duncan R."/>
            <person name="Fisher C."/>
            <person name="Tallon L."/>
            <person name="Sadzewicz L."/>
            <person name="Sengamalay N."/>
            <person name="Ott S."/>
            <person name="Godinez A."/>
            <person name="Nagaraj S."/>
            <person name="Vavikolanu K."/>
            <person name="Vyas G."/>
            <person name="Nadendla S."/>
            <person name="Aluvathingal J."/>
            <person name="Sichtig H."/>
        </authorList>
    </citation>
    <scope>NUCLEOTIDE SEQUENCE [LARGE SCALE GENOMIC DNA]</scope>
    <source>
        <strain evidence="3">FDAARGOS_360</strain>
    </source>
</reference>
<comment type="caution">
    <text evidence="2">The sequence shown here is derived from an EMBL/GenBank/DDBJ whole genome shotgun (WGS) entry which is preliminary data.</text>
</comment>
<evidence type="ECO:0000256" key="1">
    <source>
        <dbReference type="SAM" id="MobiDB-lite"/>
    </source>
</evidence>
<organism evidence="2 3">
    <name type="scientific">Leishmania donovani</name>
    <dbReference type="NCBI Taxonomy" id="5661"/>
    <lineage>
        <taxon>Eukaryota</taxon>
        <taxon>Discoba</taxon>
        <taxon>Euglenozoa</taxon>
        <taxon>Kinetoplastea</taxon>
        <taxon>Metakinetoplastina</taxon>
        <taxon>Trypanosomatida</taxon>
        <taxon>Trypanosomatidae</taxon>
        <taxon>Leishmaniinae</taxon>
        <taxon>Leishmania</taxon>
    </lineage>
</organism>
<feature type="region of interest" description="Disordered" evidence="1">
    <location>
        <begin position="134"/>
        <end position="163"/>
    </location>
</feature>
<dbReference type="EMBL" id="RHLD01000023">
    <property type="protein sequence ID" value="TPP51358.1"/>
    <property type="molecule type" value="Genomic_DNA"/>
</dbReference>
<dbReference type="AlphaFoldDB" id="A0A504XVQ1"/>
<feature type="compositionally biased region" description="Polar residues" evidence="1">
    <location>
        <begin position="151"/>
        <end position="163"/>
    </location>
</feature>
<gene>
    <name evidence="2" type="ORF">CGC20_18250</name>
</gene>
<sequence>MSTIFPLFTGSSPGVDKVHPESFKAFPVHGKRARLDIYKKTGAAPPRYTETAAAFVDLTPAHSAAYITAPQRPNRGPHHTRRIMALPHHRSALCVRAHKNTSKMARLACPDVMQGTLRFVPCKVARWTLEHARQLDEHPPTQGAHAPVRGTATSSSSPLHARA</sequence>
<evidence type="ECO:0000313" key="3">
    <source>
        <dbReference type="Proteomes" id="UP000318821"/>
    </source>
</evidence>
<accession>A0A504XVQ1</accession>
<evidence type="ECO:0000313" key="2">
    <source>
        <dbReference type="EMBL" id="TPP51358.1"/>
    </source>
</evidence>
<dbReference type="Proteomes" id="UP000318821">
    <property type="component" value="Unassembled WGS sequence"/>
</dbReference>
<name>A0A504XVQ1_LEIDO</name>
<proteinExistence type="predicted"/>